<dbReference type="EMBL" id="HBGW01102414">
    <property type="protein sequence ID" value="CAD9646897.1"/>
    <property type="molecule type" value="Transcribed_RNA"/>
</dbReference>
<reference evidence="8" key="1">
    <citation type="submission" date="2021-01" db="EMBL/GenBank/DDBJ databases">
        <authorList>
            <person name="Corre E."/>
            <person name="Pelletier E."/>
            <person name="Niang G."/>
            <person name="Scheremetjew M."/>
            <person name="Finn R."/>
            <person name="Kale V."/>
            <person name="Holt S."/>
            <person name="Cochrane G."/>
            <person name="Meng A."/>
            <person name="Brown T."/>
            <person name="Cohen L."/>
        </authorList>
    </citation>
    <scope>NUCLEOTIDE SEQUENCE</scope>
    <source>
        <strain evidence="8">RCC3387</strain>
    </source>
</reference>
<dbReference type="InterPro" id="IPR011629">
    <property type="entry name" value="CobW-like_C"/>
</dbReference>
<dbReference type="Gene3D" id="3.30.1220.10">
    <property type="entry name" value="CobW-like, C-terminal domain"/>
    <property type="match status" value="1"/>
</dbReference>
<keyword evidence="3" id="KW-0143">Chaperone</keyword>
<feature type="domain" description="CobW C-terminal" evidence="7">
    <location>
        <begin position="566"/>
        <end position="677"/>
    </location>
</feature>
<dbReference type="CDD" id="cd03112">
    <property type="entry name" value="CobW-like"/>
    <property type="match status" value="1"/>
</dbReference>
<dbReference type="Gene3D" id="3.40.50.300">
    <property type="entry name" value="P-loop containing nucleotide triphosphate hydrolases"/>
    <property type="match status" value="1"/>
</dbReference>
<evidence type="ECO:0000256" key="1">
    <source>
        <dbReference type="ARBA" id="ARBA00022741"/>
    </source>
</evidence>
<evidence type="ECO:0000256" key="4">
    <source>
        <dbReference type="ARBA" id="ARBA00034320"/>
    </source>
</evidence>
<dbReference type="PANTHER" id="PTHR43603">
    <property type="entry name" value="COBW DOMAIN-CONTAINING PROTEIN DDB_G0274527"/>
    <property type="match status" value="1"/>
</dbReference>
<keyword evidence="1" id="KW-0547">Nucleotide-binding</keyword>
<dbReference type="SUPFAM" id="SSF52540">
    <property type="entry name" value="P-loop containing nucleoside triphosphate hydrolases"/>
    <property type="match status" value="1"/>
</dbReference>
<proteinExistence type="inferred from homology"/>
<dbReference type="InterPro" id="IPR036627">
    <property type="entry name" value="CobW-likC_sf"/>
</dbReference>
<evidence type="ECO:0000256" key="2">
    <source>
        <dbReference type="ARBA" id="ARBA00022801"/>
    </source>
</evidence>
<dbReference type="Pfam" id="PF02492">
    <property type="entry name" value="cobW"/>
    <property type="match status" value="1"/>
</dbReference>
<feature type="compositionally biased region" description="Basic residues" evidence="6">
    <location>
        <begin position="702"/>
        <end position="712"/>
    </location>
</feature>
<dbReference type="Pfam" id="PF07683">
    <property type="entry name" value="CobW_C"/>
    <property type="match status" value="1"/>
</dbReference>
<dbReference type="GO" id="GO:0016787">
    <property type="term" value="F:hydrolase activity"/>
    <property type="evidence" value="ECO:0007669"/>
    <property type="project" value="UniProtKB-KW"/>
</dbReference>
<dbReference type="InterPro" id="IPR051927">
    <property type="entry name" value="Zn_Chap_cDPG_Synth"/>
</dbReference>
<name>A0A6U9XKE7_9DINO</name>
<dbReference type="GO" id="GO:0000166">
    <property type="term" value="F:nucleotide binding"/>
    <property type="evidence" value="ECO:0007669"/>
    <property type="project" value="UniProtKB-KW"/>
</dbReference>
<evidence type="ECO:0000256" key="6">
    <source>
        <dbReference type="SAM" id="MobiDB-lite"/>
    </source>
</evidence>
<keyword evidence="2" id="KW-0378">Hydrolase</keyword>
<dbReference type="InterPro" id="IPR027417">
    <property type="entry name" value="P-loop_NTPase"/>
</dbReference>
<dbReference type="InterPro" id="IPR003495">
    <property type="entry name" value="CobW/HypB/UreG_nucleotide-bd"/>
</dbReference>
<gene>
    <name evidence="8" type="ORF">BRAN1462_LOCUS64719</name>
</gene>
<feature type="compositionally biased region" description="Basic and acidic residues" evidence="6">
    <location>
        <begin position="724"/>
        <end position="736"/>
    </location>
</feature>
<feature type="region of interest" description="Disordered" evidence="6">
    <location>
        <begin position="700"/>
        <end position="736"/>
    </location>
</feature>
<dbReference type="AlphaFoldDB" id="A0A6U9XKE7"/>
<evidence type="ECO:0000313" key="8">
    <source>
        <dbReference type="EMBL" id="CAD9646897.1"/>
    </source>
</evidence>
<evidence type="ECO:0000256" key="5">
    <source>
        <dbReference type="ARBA" id="ARBA00049117"/>
    </source>
</evidence>
<dbReference type="InterPro" id="IPR014955">
    <property type="entry name" value="DUF1826"/>
</dbReference>
<evidence type="ECO:0000259" key="7">
    <source>
        <dbReference type="SMART" id="SM00833"/>
    </source>
</evidence>
<protein>
    <recommendedName>
        <fullName evidence="7">CobW C-terminal domain-containing protein</fullName>
    </recommendedName>
</protein>
<dbReference type="SMART" id="SM00833">
    <property type="entry name" value="CobW_C"/>
    <property type="match status" value="1"/>
</dbReference>
<sequence>MAPTHDSILSLAASELPQGSCLGASSPFPGFSSDKERNGCIVTKFAQQSAEGAQLMDWARSLCSLGEGVSDELRYWEGYNARKGESFAQQLRRQLGEDISYMYEELVKHGEVGASEAERTAKVAQNRLVSFIEELMKIYTSATARTEGETDDHCWAVKLDINAASACIKLHDDFLDTRLVTTLVGEGTVLAPNDAVNWGLYEQGPPEAAPDADGDISSESFKAWNLKVATSDRPTNEGDVVLMKGGKSNASHPCLHRAPYSADSDDANKARLLVTIERISADEKAQFIEMWESDKMEAADDDDARLPETEKLPVTLLSGFLGAGKTTLLTHVLNNREGLRVAVLVNDMASINIDAALLQDGVQLQESKDKLVELHNGCICCTLREDLISNVKALALERRFDYLIIESTGISEPMPVATTFAAPDEDKGLATLGGVARLDTLVTVVDCANFLKDYQCADKAVDRKDLGAEATDQRTIVHLLVDQVEFANVIILNKTDLISSEDLGRLKGILRKLNPGARYVESQYGVVGSKSVLNTRLFDMESASMTPGWVTELQGGHKPESEEYGISSFVYRAERPFHPRRLHAMLREGFFPGVLRSKGFLWSASDHRVVVEWGQAGITMTLKGGPEWLMHSTAPSEWPPEAEQYKEKRYGDRRQEIVFIGAGMDEAEIRAALDSALVTDKEFSLGPRYWSRWMRLITTGSKPKKKQRPGVKRKSEQDAAPQKPVHEGHGAECGDH</sequence>
<dbReference type="Pfam" id="PF08856">
    <property type="entry name" value="DUF1826"/>
    <property type="match status" value="1"/>
</dbReference>
<evidence type="ECO:0000256" key="3">
    <source>
        <dbReference type="ARBA" id="ARBA00023186"/>
    </source>
</evidence>
<dbReference type="PANTHER" id="PTHR43603:SF1">
    <property type="entry name" value="ZINC-REGULATED GTPASE METALLOPROTEIN ACTIVATOR 1"/>
    <property type="match status" value="1"/>
</dbReference>
<comment type="similarity">
    <text evidence="4">Belongs to the SIMIBI class G3E GTPase family. ZNG1 subfamily.</text>
</comment>
<comment type="catalytic activity">
    <reaction evidence="5">
        <text>GTP + H2O = GDP + phosphate + H(+)</text>
        <dbReference type="Rhea" id="RHEA:19669"/>
        <dbReference type="ChEBI" id="CHEBI:15377"/>
        <dbReference type="ChEBI" id="CHEBI:15378"/>
        <dbReference type="ChEBI" id="CHEBI:37565"/>
        <dbReference type="ChEBI" id="CHEBI:43474"/>
        <dbReference type="ChEBI" id="CHEBI:58189"/>
    </reaction>
    <physiologicalReaction direction="left-to-right" evidence="5">
        <dbReference type="Rhea" id="RHEA:19670"/>
    </physiologicalReaction>
</comment>
<accession>A0A6U9XKE7</accession>
<organism evidence="8">
    <name type="scientific">Zooxanthella nutricula</name>
    <dbReference type="NCBI Taxonomy" id="1333877"/>
    <lineage>
        <taxon>Eukaryota</taxon>
        <taxon>Sar</taxon>
        <taxon>Alveolata</taxon>
        <taxon>Dinophyceae</taxon>
        <taxon>Peridiniales</taxon>
        <taxon>Peridiniales incertae sedis</taxon>
        <taxon>Zooxanthella</taxon>
    </lineage>
</organism>